<accession>A0A9D1JN55</accession>
<dbReference type="AlphaFoldDB" id="A0A9D1JN55"/>
<dbReference type="InterPro" id="IPR050090">
    <property type="entry name" value="Tyrosine_recombinase_XerCD"/>
</dbReference>
<evidence type="ECO:0000313" key="3">
    <source>
        <dbReference type="EMBL" id="HIS36633.1"/>
    </source>
</evidence>
<name>A0A9D1JN55_9BACT</name>
<dbReference type="InterPro" id="IPR013762">
    <property type="entry name" value="Integrase-like_cat_sf"/>
</dbReference>
<organism evidence="3 4">
    <name type="scientific">Candidatus Scatousia excrementigallinarum</name>
    <dbReference type="NCBI Taxonomy" id="2840935"/>
    <lineage>
        <taxon>Bacteria</taxon>
        <taxon>Candidatus Scatousia</taxon>
    </lineage>
</organism>
<comment type="caution">
    <text evidence="3">The sequence shown here is derived from an EMBL/GenBank/DDBJ whole genome shotgun (WGS) entry which is preliminary data.</text>
</comment>
<dbReference type="InterPro" id="IPR011010">
    <property type="entry name" value="DNA_brk_join_enz"/>
</dbReference>
<gene>
    <name evidence="3" type="ORF">IAC10_08400</name>
</gene>
<evidence type="ECO:0000313" key="4">
    <source>
        <dbReference type="Proteomes" id="UP000823928"/>
    </source>
</evidence>
<reference evidence="3" key="2">
    <citation type="journal article" date="2021" name="PeerJ">
        <title>Extensive microbial diversity within the chicken gut microbiome revealed by metagenomics and culture.</title>
        <authorList>
            <person name="Gilroy R."/>
            <person name="Ravi A."/>
            <person name="Getino M."/>
            <person name="Pursley I."/>
            <person name="Horton D.L."/>
            <person name="Alikhan N.F."/>
            <person name="Baker D."/>
            <person name="Gharbi K."/>
            <person name="Hall N."/>
            <person name="Watson M."/>
            <person name="Adriaenssens E.M."/>
            <person name="Foster-Nyarko E."/>
            <person name="Jarju S."/>
            <person name="Secka A."/>
            <person name="Antonio M."/>
            <person name="Oren A."/>
            <person name="Chaudhuri R.R."/>
            <person name="La Ragione R."/>
            <person name="Hildebrand F."/>
            <person name="Pallen M.J."/>
        </authorList>
    </citation>
    <scope>NUCLEOTIDE SEQUENCE</scope>
    <source>
        <strain evidence="3">6276</strain>
    </source>
</reference>
<dbReference type="Pfam" id="PF00589">
    <property type="entry name" value="Phage_integrase"/>
    <property type="match status" value="1"/>
</dbReference>
<dbReference type="PROSITE" id="PS51898">
    <property type="entry name" value="TYR_RECOMBINASE"/>
    <property type="match status" value="1"/>
</dbReference>
<dbReference type="GO" id="GO:0015074">
    <property type="term" value="P:DNA integration"/>
    <property type="evidence" value="ECO:0007669"/>
    <property type="project" value="InterPro"/>
</dbReference>
<sequence>MSTVEPIRNIENIKKLEKFFAQNSPRDLLLFTIGTNCGLRISDIIALNVGDVRNKSHIQIIEKKTGKFKKFPINSKLKPMIEQFTEGKNSNEALFTSIFSNRMDRFGAYYILKTAGKAVGLQDKIGTHTLRKTFGYHHYKKFKDIAILQKIFNHSNPTITLRYIGIEQDQIDESYNNFIL</sequence>
<evidence type="ECO:0000259" key="2">
    <source>
        <dbReference type="PROSITE" id="PS51898"/>
    </source>
</evidence>
<reference evidence="3" key="1">
    <citation type="submission" date="2020-10" db="EMBL/GenBank/DDBJ databases">
        <authorList>
            <person name="Gilroy R."/>
        </authorList>
    </citation>
    <scope>NUCLEOTIDE SEQUENCE</scope>
    <source>
        <strain evidence="3">6276</strain>
    </source>
</reference>
<feature type="domain" description="Tyr recombinase" evidence="2">
    <location>
        <begin position="1"/>
        <end position="176"/>
    </location>
</feature>
<evidence type="ECO:0000256" key="1">
    <source>
        <dbReference type="ARBA" id="ARBA00023172"/>
    </source>
</evidence>
<dbReference type="SUPFAM" id="SSF56349">
    <property type="entry name" value="DNA breaking-rejoining enzymes"/>
    <property type="match status" value="1"/>
</dbReference>
<keyword evidence="1" id="KW-0233">DNA recombination</keyword>
<dbReference type="Proteomes" id="UP000823928">
    <property type="component" value="Unassembled WGS sequence"/>
</dbReference>
<dbReference type="PANTHER" id="PTHR30349">
    <property type="entry name" value="PHAGE INTEGRASE-RELATED"/>
    <property type="match status" value="1"/>
</dbReference>
<dbReference type="EMBL" id="DVIU01000165">
    <property type="protein sequence ID" value="HIS36633.1"/>
    <property type="molecule type" value="Genomic_DNA"/>
</dbReference>
<proteinExistence type="predicted"/>
<dbReference type="Gene3D" id="1.10.443.10">
    <property type="entry name" value="Intergrase catalytic core"/>
    <property type="match status" value="1"/>
</dbReference>
<dbReference type="GO" id="GO:0003677">
    <property type="term" value="F:DNA binding"/>
    <property type="evidence" value="ECO:0007669"/>
    <property type="project" value="InterPro"/>
</dbReference>
<protein>
    <submittedName>
        <fullName evidence="3">Tyrosine-type recombinase/integrase</fullName>
    </submittedName>
</protein>
<dbReference type="InterPro" id="IPR002104">
    <property type="entry name" value="Integrase_catalytic"/>
</dbReference>
<dbReference type="PANTHER" id="PTHR30349:SF82">
    <property type="entry name" value="INTEGRASE_RECOMBINASE YOEC-RELATED"/>
    <property type="match status" value="1"/>
</dbReference>
<dbReference type="GO" id="GO:0006310">
    <property type="term" value="P:DNA recombination"/>
    <property type="evidence" value="ECO:0007669"/>
    <property type="project" value="UniProtKB-KW"/>
</dbReference>